<sequence>MIKVYFDNCVYNRPFDDQGNERVLIEARAFYIILKWIEDGKITSINSDALEYENGMTPDPDRRIRIKTYLAMTKAHAKFSESLAERAKEIVGLGMRGMDAVHIAMAEHENAEYFVTCDDGIIKRAKEFSEMLRVKVCSILKFLEEVMQYGEDN</sequence>
<evidence type="ECO:0000313" key="1">
    <source>
        <dbReference type="EMBL" id="SOH04767.1"/>
    </source>
</evidence>
<proteinExistence type="predicted"/>
<dbReference type="EMBL" id="LT934425">
    <property type="protein sequence ID" value="SOH04767.1"/>
    <property type="molecule type" value="Genomic_DNA"/>
</dbReference>
<dbReference type="OrthoDB" id="5624224at2"/>
<dbReference type="Proteomes" id="UP000221734">
    <property type="component" value="Chromosome Kuenenia_stuttgartiensis_MBR1"/>
</dbReference>
<protein>
    <recommendedName>
        <fullName evidence="3">PIN domain-containing protein</fullName>
    </recommendedName>
</protein>
<evidence type="ECO:0000313" key="2">
    <source>
        <dbReference type="Proteomes" id="UP000221734"/>
    </source>
</evidence>
<reference evidence="2" key="1">
    <citation type="submission" date="2017-10" db="EMBL/GenBank/DDBJ databases">
        <authorList>
            <person name="Frank J."/>
        </authorList>
    </citation>
    <scope>NUCLEOTIDE SEQUENCE [LARGE SCALE GENOMIC DNA]</scope>
</reference>
<accession>A0A2C9CJ23</accession>
<dbReference type="KEGG" id="kst:KSMBR1_2272"/>
<keyword evidence="2" id="KW-1185">Reference proteome</keyword>
<evidence type="ECO:0008006" key="3">
    <source>
        <dbReference type="Google" id="ProtNLM"/>
    </source>
</evidence>
<dbReference type="Gene3D" id="3.40.50.1010">
    <property type="entry name" value="5'-nuclease"/>
    <property type="match status" value="1"/>
</dbReference>
<name>A0A2C9CJ23_KUEST</name>
<organism evidence="1 2">
    <name type="scientific">Kuenenia stuttgartiensis</name>
    <dbReference type="NCBI Taxonomy" id="174633"/>
    <lineage>
        <taxon>Bacteria</taxon>
        <taxon>Pseudomonadati</taxon>
        <taxon>Planctomycetota</taxon>
        <taxon>Candidatus Brocadiia</taxon>
        <taxon>Candidatus Brocadiales</taxon>
        <taxon>Candidatus Brocadiaceae</taxon>
        <taxon>Candidatus Kuenenia</taxon>
    </lineage>
</organism>
<dbReference type="RefSeq" id="WP_099325444.1">
    <property type="nucleotide sequence ID" value="NZ_LT934425.1"/>
</dbReference>
<dbReference type="InterPro" id="IPR029060">
    <property type="entry name" value="PIN-like_dom_sf"/>
</dbReference>
<dbReference type="SUPFAM" id="SSF88723">
    <property type="entry name" value="PIN domain-like"/>
    <property type="match status" value="1"/>
</dbReference>
<gene>
    <name evidence="1" type="ORF">KSMBR1_2272</name>
</gene>
<dbReference type="AlphaFoldDB" id="A0A2C9CJ23"/>